<sequence>MSLQKKTAGQAGARNIAQQIADRLTPQSAGGLQFTLTAGGLPPHTFVVAGFTLREALSTPFTLTVSLASADPAIDFTAVLDKSATLTILREGKVERTVTGMVASFVQGNTGKHQTRYDMTIRPDMWRATLRQNARIFQQQDIKTIITTLLKENGVRDVAFSLRNPHPEREFCVQYRETDFEFLQRLTAEEGIFYFFEFTGNKNTLVFADDAGAVVNGPVLPYHPEEAEQAQQLCITRLTRQAQVRPAVVELKDYTFKNPAWAAEFRHQMREQDLQHTGYEHFDFPGRFKDEQHGADFTRYRLEALRNNALTGDGESNAATMRPGVLFTLTGHPRPDLNRLWQLVSVTHRGSQPQALEQTAGESGTTLSNDFTFIADNQHWRPAPLAKPVMEGPQIAKVVGPAGEEIYCDAYGRIRLQFLWDRYGQSNDHSSCWIRVTQPWAGQGWGMLAIPRIGQEVVVDFLNGDPDQPIVTGRTYHASNLPPGDLPGSKTQMAFRSKTHKGEGYNELRFEDAKGREALALHAQRDMNTVVKHDQTLVVETGNRQVAVKTGDEQTRIEQGSLTETICRLRSTEANQIQVKATAGKAGEGTQFYTASDNLTLTVGAGNIEMTTAHIKLSFGGSVIELTPDGVLINGAKIGLNNGSGQSSVAPPATDETITKSPAPDTAPIILPSTSQGEKKQSVPVNSPITAIPTSQSPQPKSSAISGDNKKSISQNGLDLLKDIEVLRLKPYDDQTGKNIDNWTKGATIGYGKLISRSEWDTYKNGITEDEAEQLFKDTLAPYEKAVNDGITKEIKQNEYDALVLLSYNIGISGFKKSSVVKMINDENAKTGYDSIDDAWEVWNKSQGKVNQGLINRRAAELKIFNNGVYEKW</sequence>
<dbReference type="InterPro" id="IPR017847">
    <property type="entry name" value="T6SS_RhsGE_Vgr_subset"/>
</dbReference>
<accession>A0ABX0AXL2</accession>
<dbReference type="HAMAP" id="MF_04110">
    <property type="entry name" value="ENDOLYSIN_T4"/>
    <property type="match status" value="1"/>
</dbReference>
<comment type="caution">
    <text evidence="12">The sequence shown here is derived from an EMBL/GenBank/DDBJ whole genome shotgun (WGS) entry which is preliminary data.</text>
</comment>
<evidence type="ECO:0000256" key="4">
    <source>
        <dbReference type="ARBA" id="ARBA00022638"/>
    </source>
</evidence>
<comment type="similarity">
    <text evidence="8">Belongs to the glycosyl hydrolase 24 family.</text>
</comment>
<feature type="domain" description="Gp5/Type VI secretion system Vgr protein OB-fold" evidence="10">
    <location>
        <begin position="411"/>
        <end position="476"/>
    </location>
</feature>
<evidence type="ECO:0000259" key="10">
    <source>
        <dbReference type="Pfam" id="PF04717"/>
    </source>
</evidence>
<dbReference type="Pfam" id="PF22178">
    <property type="entry name" value="Gp5_trimer_C"/>
    <property type="match status" value="1"/>
</dbReference>
<comment type="similarity">
    <text evidence="2">Belongs to the VgrG protein family.</text>
</comment>
<dbReference type="SUPFAM" id="SSF69349">
    <property type="entry name" value="Phage fibre proteins"/>
    <property type="match status" value="1"/>
</dbReference>
<dbReference type="PANTHER" id="PTHR32305:SF11">
    <property type="entry name" value="TYPE VI SECRETION SYSTEM SPIKE PROTEIN VGRG3"/>
    <property type="match status" value="1"/>
</dbReference>
<dbReference type="InterPro" id="IPR006533">
    <property type="entry name" value="T6SS_Vgr_RhsGE"/>
</dbReference>
<dbReference type="InterPro" id="IPR050708">
    <property type="entry name" value="T6SS_VgrG/RHS"/>
</dbReference>
<dbReference type="InterPro" id="IPR034690">
    <property type="entry name" value="Endolysin_T4_type"/>
</dbReference>
<dbReference type="InterPro" id="IPR006531">
    <property type="entry name" value="Gp5/Vgr_OB"/>
</dbReference>
<feature type="region of interest" description="Disordered" evidence="9">
    <location>
        <begin position="642"/>
        <end position="710"/>
    </location>
</feature>
<evidence type="ECO:0000256" key="2">
    <source>
        <dbReference type="ARBA" id="ARBA00005558"/>
    </source>
</evidence>
<dbReference type="SUPFAM" id="SSF69255">
    <property type="entry name" value="gp5 N-terminal domain-like"/>
    <property type="match status" value="1"/>
</dbReference>
<dbReference type="Gene3D" id="2.20.220.20">
    <property type="match status" value="1"/>
</dbReference>
<keyword evidence="13" id="KW-1185">Reference proteome</keyword>
<evidence type="ECO:0000259" key="11">
    <source>
        <dbReference type="Pfam" id="PF22178"/>
    </source>
</evidence>
<gene>
    <name evidence="12" type="primary">tssI</name>
    <name evidence="12" type="ORF">GPY48_19590</name>
</gene>
<feature type="compositionally biased region" description="Polar residues" evidence="9">
    <location>
        <begin position="683"/>
        <end position="710"/>
    </location>
</feature>
<keyword evidence="5 8" id="KW-0378">Hydrolase</keyword>
<dbReference type="RefSeq" id="WP_162120788.1">
    <property type="nucleotide sequence ID" value="NZ_CAWPJS010000058.1"/>
</dbReference>
<proteinExistence type="inferred from homology"/>
<dbReference type="EC" id="3.2.1.17" evidence="8"/>
<dbReference type="Gene3D" id="2.40.50.230">
    <property type="entry name" value="Gp5 N-terminal domain"/>
    <property type="match status" value="1"/>
</dbReference>
<dbReference type="Proteomes" id="UP000466619">
    <property type="component" value="Unassembled WGS sequence"/>
</dbReference>
<evidence type="ECO:0000313" key="12">
    <source>
        <dbReference type="EMBL" id="NDL05309.1"/>
    </source>
</evidence>
<name>A0ABX0AXL2_9GAMM</name>
<feature type="domain" description="Gp5/Type VI secretion system Vgr C-terminal trimerisation" evidence="11">
    <location>
        <begin position="494"/>
        <end position="579"/>
    </location>
</feature>
<dbReference type="Pfam" id="PF05954">
    <property type="entry name" value="Phage_GPD"/>
    <property type="match status" value="1"/>
</dbReference>
<keyword evidence="4 8" id="KW-0081">Bacteriolytic enzyme</keyword>
<evidence type="ECO:0000256" key="1">
    <source>
        <dbReference type="ARBA" id="ARBA00000632"/>
    </source>
</evidence>
<evidence type="ECO:0000256" key="6">
    <source>
        <dbReference type="ARBA" id="ARBA00023200"/>
    </source>
</evidence>
<comment type="catalytic activity">
    <reaction evidence="1 8">
        <text>Hydrolysis of (1-&gt;4)-beta-linkages between N-acetylmuramic acid and N-acetyl-D-glucosamine residues in a peptidoglycan and between N-acetyl-D-glucosamine residues in chitodextrins.</text>
        <dbReference type="EC" id="3.2.1.17"/>
    </reaction>
</comment>
<dbReference type="InterPro" id="IPR023346">
    <property type="entry name" value="Lysozyme-like_dom_sf"/>
</dbReference>
<keyword evidence="3 8" id="KW-0929">Antimicrobial</keyword>
<dbReference type="Pfam" id="PF04717">
    <property type="entry name" value="Phage_base_V"/>
    <property type="match status" value="1"/>
</dbReference>
<evidence type="ECO:0000313" key="13">
    <source>
        <dbReference type="Proteomes" id="UP000466619"/>
    </source>
</evidence>
<reference evidence="12 13" key="1">
    <citation type="submission" date="2019-12" db="EMBL/GenBank/DDBJ databases">
        <title>Engineering Photorhabdus to improve their lethality against agricultural pests.</title>
        <authorList>
            <person name="Machado R.A.R."/>
        </authorList>
    </citation>
    <scope>NUCLEOTIDE SEQUENCE [LARGE SCALE GENOMIC DNA]</scope>
    <source>
        <strain evidence="12 13">M-CN4</strain>
    </source>
</reference>
<dbReference type="Pfam" id="PF00959">
    <property type="entry name" value="Phage_lysozyme"/>
    <property type="match status" value="1"/>
</dbReference>
<dbReference type="PANTHER" id="PTHR32305">
    <property type="match status" value="1"/>
</dbReference>
<keyword evidence="7 8" id="KW-0326">Glycosidase</keyword>
<evidence type="ECO:0000256" key="5">
    <source>
        <dbReference type="ARBA" id="ARBA00022801"/>
    </source>
</evidence>
<protein>
    <recommendedName>
        <fullName evidence="8">Lysozyme</fullName>
        <ecNumber evidence="8">3.2.1.17</ecNumber>
    </recommendedName>
</protein>
<dbReference type="NCBIfam" id="TIGR03361">
    <property type="entry name" value="VI_Rhs_Vgr"/>
    <property type="match status" value="1"/>
</dbReference>
<dbReference type="SUPFAM" id="SSF69279">
    <property type="entry name" value="Phage tail proteins"/>
    <property type="match status" value="2"/>
</dbReference>
<dbReference type="Gene3D" id="1.10.530.40">
    <property type="match status" value="1"/>
</dbReference>
<dbReference type="NCBIfam" id="TIGR01646">
    <property type="entry name" value="vgr_GE"/>
    <property type="match status" value="1"/>
</dbReference>
<dbReference type="InterPro" id="IPR023347">
    <property type="entry name" value="Lysozyme_dom_sf"/>
</dbReference>
<keyword evidence="6" id="KW-1035">Host cytoplasm</keyword>
<evidence type="ECO:0000256" key="3">
    <source>
        <dbReference type="ARBA" id="ARBA00022529"/>
    </source>
</evidence>
<evidence type="ECO:0000256" key="8">
    <source>
        <dbReference type="RuleBase" id="RU003788"/>
    </source>
</evidence>
<dbReference type="InterPro" id="IPR002196">
    <property type="entry name" value="Glyco_hydro_24"/>
</dbReference>
<dbReference type="Gene3D" id="3.55.50.10">
    <property type="entry name" value="Baseplate protein-like domains"/>
    <property type="match status" value="1"/>
</dbReference>
<dbReference type="SUPFAM" id="SSF53955">
    <property type="entry name" value="Lysozyme-like"/>
    <property type="match status" value="1"/>
</dbReference>
<evidence type="ECO:0000256" key="7">
    <source>
        <dbReference type="ARBA" id="ARBA00023295"/>
    </source>
</evidence>
<dbReference type="InterPro" id="IPR033907">
    <property type="entry name" value="Endolysin_autolysin"/>
</dbReference>
<organism evidence="12 13">
    <name type="scientific">Photorhabdus bodei</name>
    <dbReference type="NCBI Taxonomy" id="2029681"/>
    <lineage>
        <taxon>Bacteria</taxon>
        <taxon>Pseudomonadati</taxon>
        <taxon>Pseudomonadota</taxon>
        <taxon>Gammaproteobacteria</taxon>
        <taxon>Enterobacterales</taxon>
        <taxon>Morganellaceae</taxon>
        <taxon>Photorhabdus</taxon>
    </lineage>
</organism>
<dbReference type="InterPro" id="IPR054030">
    <property type="entry name" value="Gp5_Vgr_C"/>
</dbReference>
<dbReference type="Gene3D" id="4.10.220.110">
    <property type="match status" value="1"/>
</dbReference>
<dbReference type="EMBL" id="WSFC01000058">
    <property type="protein sequence ID" value="NDL05309.1"/>
    <property type="molecule type" value="Genomic_DNA"/>
</dbReference>
<evidence type="ECO:0000256" key="9">
    <source>
        <dbReference type="SAM" id="MobiDB-lite"/>
    </source>
</evidence>
<dbReference type="CDD" id="cd00737">
    <property type="entry name" value="lyz_endolysin_autolysin"/>
    <property type="match status" value="1"/>
</dbReference>
<dbReference type="Gene3D" id="2.30.110.50">
    <property type="match status" value="1"/>
</dbReference>
<dbReference type="InterPro" id="IPR037026">
    <property type="entry name" value="Vgr_OB-fold_dom_sf"/>
</dbReference>